<proteinExistence type="predicted"/>
<sequence length="122" mass="11448">MPSLHFAVAPAGADGACTGLWTQLPLELMYESGPQAEPGSLAGGAGAGGAGAGGGGRNATVVRGTATAGGAGATVVTGGLVVVEIGALVVVGTLVVLDGTRLVELIVVVAGKVADVRDGDAG</sequence>
<evidence type="ECO:0000256" key="1">
    <source>
        <dbReference type="SAM" id="MobiDB-lite"/>
    </source>
</evidence>
<reference evidence="2 3" key="1">
    <citation type="submission" date="2019-07" db="EMBL/GenBank/DDBJ databases">
        <title>Whole genome shotgun sequence of Nocardia ninae NBRC 108245.</title>
        <authorList>
            <person name="Hosoyama A."/>
            <person name="Uohara A."/>
            <person name="Ohji S."/>
            <person name="Ichikawa N."/>
        </authorList>
    </citation>
    <scope>NUCLEOTIDE SEQUENCE [LARGE SCALE GENOMIC DNA]</scope>
    <source>
        <strain evidence="2 3">NBRC 108245</strain>
    </source>
</reference>
<evidence type="ECO:0000313" key="2">
    <source>
        <dbReference type="EMBL" id="GEM43425.1"/>
    </source>
</evidence>
<dbReference type="EMBL" id="BJXA01000097">
    <property type="protein sequence ID" value="GEM43425.1"/>
    <property type="molecule type" value="Genomic_DNA"/>
</dbReference>
<protein>
    <submittedName>
        <fullName evidence="2">Uncharacterized protein</fullName>
    </submittedName>
</protein>
<dbReference type="Proteomes" id="UP000321424">
    <property type="component" value="Unassembled WGS sequence"/>
</dbReference>
<feature type="region of interest" description="Disordered" evidence="1">
    <location>
        <begin position="37"/>
        <end position="56"/>
    </location>
</feature>
<organism evidence="2 3">
    <name type="scientific">Nocardia ninae NBRC 108245</name>
    <dbReference type="NCBI Taxonomy" id="1210091"/>
    <lineage>
        <taxon>Bacteria</taxon>
        <taxon>Bacillati</taxon>
        <taxon>Actinomycetota</taxon>
        <taxon>Actinomycetes</taxon>
        <taxon>Mycobacteriales</taxon>
        <taxon>Nocardiaceae</taxon>
        <taxon>Nocardia</taxon>
    </lineage>
</organism>
<comment type="caution">
    <text evidence="2">The sequence shown here is derived from an EMBL/GenBank/DDBJ whole genome shotgun (WGS) entry which is preliminary data.</text>
</comment>
<dbReference type="AlphaFoldDB" id="A0A511MS48"/>
<feature type="compositionally biased region" description="Gly residues" evidence="1">
    <location>
        <begin position="41"/>
        <end position="56"/>
    </location>
</feature>
<name>A0A511MS48_9NOCA</name>
<keyword evidence="3" id="KW-1185">Reference proteome</keyword>
<evidence type="ECO:0000313" key="3">
    <source>
        <dbReference type="Proteomes" id="UP000321424"/>
    </source>
</evidence>
<accession>A0A511MS48</accession>
<gene>
    <name evidence="2" type="ORF">NN4_79440</name>
</gene>